<accession>A0A9P6SM70</accession>
<evidence type="ECO:0000256" key="1">
    <source>
        <dbReference type="SAM" id="MobiDB-lite"/>
    </source>
</evidence>
<proteinExistence type="predicted"/>
<evidence type="ECO:0000313" key="3">
    <source>
        <dbReference type="Proteomes" id="UP000749646"/>
    </source>
</evidence>
<dbReference type="AlphaFoldDB" id="A0A9P6SM70"/>
<name>A0A9P6SM70_9FUNG</name>
<organism evidence="2 3">
    <name type="scientific">Modicella reniformis</name>
    <dbReference type="NCBI Taxonomy" id="1440133"/>
    <lineage>
        <taxon>Eukaryota</taxon>
        <taxon>Fungi</taxon>
        <taxon>Fungi incertae sedis</taxon>
        <taxon>Mucoromycota</taxon>
        <taxon>Mortierellomycotina</taxon>
        <taxon>Mortierellomycetes</taxon>
        <taxon>Mortierellales</taxon>
        <taxon>Mortierellaceae</taxon>
        <taxon>Modicella</taxon>
    </lineage>
</organism>
<reference evidence="2" key="1">
    <citation type="journal article" date="2020" name="Fungal Divers.">
        <title>Resolving the Mortierellaceae phylogeny through synthesis of multi-gene phylogenetics and phylogenomics.</title>
        <authorList>
            <person name="Vandepol N."/>
            <person name="Liber J."/>
            <person name="Desiro A."/>
            <person name="Na H."/>
            <person name="Kennedy M."/>
            <person name="Barry K."/>
            <person name="Grigoriev I.V."/>
            <person name="Miller A.N."/>
            <person name="O'Donnell K."/>
            <person name="Stajich J.E."/>
            <person name="Bonito G."/>
        </authorList>
    </citation>
    <scope>NUCLEOTIDE SEQUENCE</scope>
    <source>
        <strain evidence="2">MES-2147</strain>
    </source>
</reference>
<feature type="region of interest" description="Disordered" evidence="1">
    <location>
        <begin position="233"/>
        <end position="277"/>
    </location>
</feature>
<dbReference type="EMBL" id="JAAAHW010003731">
    <property type="protein sequence ID" value="KAF9981195.1"/>
    <property type="molecule type" value="Genomic_DNA"/>
</dbReference>
<evidence type="ECO:0000313" key="2">
    <source>
        <dbReference type="EMBL" id="KAF9981195.1"/>
    </source>
</evidence>
<feature type="compositionally biased region" description="Basic and acidic residues" evidence="1">
    <location>
        <begin position="241"/>
        <end position="255"/>
    </location>
</feature>
<comment type="caution">
    <text evidence="2">The sequence shown here is derived from an EMBL/GenBank/DDBJ whole genome shotgun (WGS) entry which is preliminary data.</text>
</comment>
<sequence length="428" mass="48602">GEAKAVFVFPAQVHLCPFSSRGLVLWDWRVPGPLVCQPQNDQDDAATTSSVIDLIIHLVSVSWRKSKRVVQRSKINPSEEKAADLETRFGGGMIIHDKVKKKVGEVVKLKKRKRPADQEDAVEQDAKQALWNEFFGYTRIPYGLVTNAMDIYRGWSTVVDSPASRLRLEITEAAATAVQDVKADEDEGATGEKRKRASKSRLSIESDDDYHVLYFWMSVVGLQFEDIWKQEYEETTPSRQPSRDRSDTQQEHEAEGGDDDEIDDDDDEEGTTGKKAKNQRCCTATIKQILHPDLVKDPEILSRILELLEQRQEATDVEDQMYTLAHKATLICPAQNACQCENEKEWLIPSTPNIRQYATMLHNLWDGSVYSKSLDYLLRFLLRIWLAPLCEQSNKDRAAKYVQSKQAIEKERSAKRARLTPFIGGTAA</sequence>
<feature type="region of interest" description="Disordered" evidence="1">
    <location>
        <begin position="181"/>
        <end position="201"/>
    </location>
</feature>
<feature type="compositionally biased region" description="Acidic residues" evidence="1">
    <location>
        <begin position="256"/>
        <end position="270"/>
    </location>
</feature>
<protein>
    <submittedName>
        <fullName evidence="2">Uncharacterized protein</fullName>
    </submittedName>
</protein>
<feature type="non-terminal residue" evidence="2">
    <location>
        <position position="1"/>
    </location>
</feature>
<dbReference type="Proteomes" id="UP000749646">
    <property type="component" value="Unassembled WGS sequence"/>
</dbReference>
<keyword evidence="3" id="KW-1185">Reference proteome</keyword>
<dbReference type="OrthoDB" id="10655551at2759"/>
<gene>
    <name evidence="2" type="ORF">BGZ65_004213</name>
</gene>